<dbReference type="CDD" id="cd02803">
    <property type="entry name" value="OYE_like_FMN_family"/>
    <property type="match status" value="1"/>
</dbReference>
<keyword evidence="5" id="KW-1185">Reference proteome</keyword>
<organism evidence="4 5">
    <name type="scientific">Caballeronia terrestris</name>
    <dbReference type="NCBI Taxonomy" id="1226301"/>
    <lineage>
        <taxon>Bacteria</taxon>
        <taxon>Pseudomonadati</taxon>
        <taxon>Pseudomonadota</taxon>
        <taxon>Betaproteobacteria</taxon>
        <taxon>Burkholderiales</taxon>
        <taxon>Burkholderiaceae</taxon>
        <taxon>Caballeronia</taxon>
    </lineage>
</organism>
<reference evidence="4" key="1">
    <citation type="submission" date="2016-01" db="EMBL/GenBank/DDBJ databases">
        <authorList>
            <person name="Peeters C."/>
        </authorList>
    </citation>
    <scope>NUCLEOTIDE SEQUENCE [LARGE SCALE GENOMIC DNA]</scope>
    <source>
        <strain evidence="4">LMG 22937</strain>
    </source>
</reference>
<dbReference type="InterPro" id="IPR013785">
    <property type="entry name" value="Aldolase_TIM"/>
</dbReference>
<dbReference type="PANTHER" id="PTHR43656:SF2">
    <property type="entry name" value="BINDING OXIDOREDUCTASE, PUTATIVE (AFU_ORTHOLOGUE AFUA_2G08260)-RELATED"/>
    <property type="match status" value="1"/>
</dbReference>
<dbReference type="Pfam" id="PF00724">
    <property type="entry name" value="Oxidored_FMN"/>
    <property type="match status" value="1"/>
</dbReference>
<dbReference type="InterPro" id="IPR051799">
    <property type="entry name" value="NADH_flavin_oxidoreductase"/>
</dbReference>
<dbReference type="GO" id="GO:0016491">
    <property type="term" value="F:oxidoreductase activity"/>
    <property type="evidence" value="ECO:0007669"/>
    <property type="project" value="UniProtKB-KW"/>
</dbReference>
<name>A0A158GKD4_9BURK</name>
<dbReference type="InterPro" id="IPR001155">
    <property type="entry name" value="OxRdtase_FMN_N"/>
</dbReference>
<gene>
    <name evidence="4" type="ORF">AWB67_01323</name>
</gene>
<evidence type="ECO:0000259" key="3">
    <source>
        <dbReference type="Pfam" id="PF00724"/>
    </source>
</evidence>
<dbReference type="SUPFAM" id="SSF51395">
    <property type="entry name" value="FMN-linked oxidoreductases"/>
    <property type="match status" value="1"/>
</dbReference>
<comment type="caution">
    <text evidence="4">The sequence shown here is derived from an EMBL/GenBank/DDBJ whole genome shotgun (WGS) entry which is preliminary data.</text>
</comment>
<evidence type="ECO:0000313" key="4">
    <source>
        <dbReference type="EMBL" id="SAL32403.1"/>
    </source>
</evidence>
<dbReference type="EMBL" id="FCOL02000005">
    <property type="protein sequence ID" value="SAL32403.1"/>
    <property type="molecule type" value="Genomic_DNA"/>
</dbReference>
<dbReference type="GO" id="GO:0010181">
    <property type="term" value="F:FMN binding"/>
    <property type="evidence" value="ECO:0007669"/>
    <property type="project" value="InterPro"/>
</dbReference>
<proteinExistence type="predicted"/>
<keyword evidence="1" id="KW-0285">Flavoprotein</keyword>
<evidence type="ECO:0000256" key="1">
    <source>
        <dbReference type="ARBA" id="ARBA00022630"/>
    </source>
</evidence>
<dbReference type="Gene3D" id="3.20.20.70">
    <property type="entry name" value="Aldolase class I"/>
    <property type="match status" value="1"/>
</dbReference>
<protein>
    <submittedName>
        <fullName evidence="4">NADH-flavin oxidoreductase/NADH oxidase</fullName>
    </submittedName>
</protein>
<dbReference type="Proteomes" id="UP000054925">
    <property type="component" value="Unassembled WGS sequence"/>
</dbReference>
<evidence type="ECO:0000256" key="2">
    <source>
        <dbReference type="ARBA" id="ARBA00023002"/>
    </source>
</evidence>
<evidence type="ECO:0000313" key="5">
    <source>
        <dbReference type="Proteomes" id="UP000054925"/>
    </source>
</evidence>
<sequence length="443" mass="49839">MNDDDVIFKELRFRNLTVKNRLFRSSISGRWDNYNGHGNQARINWEEKFARGGIGAIISSFVPVHVRGRILPNYAMIDHDDKIPFWRALGRKVHEYDCKYILQLSHSGRQRDVPGVENLMNKGLSSTSRKDSFHGLLSQAMTINEIKQTQQHFADGARRAREAGLDGVELHASHGYLFTQFLSSAINDRKDSYGGSVQNRASFLLETIASIRREVGNDFHLQVKINAVDNNNALYPWEKKGNTLAESIAICQLVEKAGADALHVSIGSTFPHPQLPSGGFPLDEANWWYGSMASSGVRGYLNYTLFHFKVLRPVFTAFWNRTKKDRAVEAVCANECLAIKNSVKIPVLNTGGYQSADLIRKVITEGYCDAVTMARPLIANHDLAHLLKQGKEPEYPCSFCNRCLINALANPLGCYDERRFEQRGGREAMLEEVMSVFSPPPFP</sequence>
<dbReference type="RefSeq" id="WP_200822181.1">
    <property type="nucleotide sequence ID" value="NZ_FCOL02000005.1"/>
</dbReference>
<dbReference type="PANTHER" id="PTHR43656">
    <property type="entry name" value="BINDING OXIDOREDUCTASE, PUTATIVE (AFU_ORTHOLOGUE AFUA_2G08260)-RELATED"/>
    <property type="match status" value="1"/>
</dbReference>
<accession>A0A158GKD4</accession>
<keyword evidence="2" id="KW-0560">Oxidoreductase</keyword>
<feature type="domain" description="NADH:flavin oxidoreductase/NADH oxidase N-terminal" evidence="3">
    <location>
        <begin position="7"/>
        <end position="261"/>
    </location>
</feature>
<dbReference type="AlphaFoldDB" id="A0A158GKD4"/>